<dbReference type="InterPro" id="IPR004045">
    <property type="entry name" value="Glutathione_S-Trfase_N"/>
</dbReference>
<dbReference type="Gene3D" id="3.40.30.10">
    <property type="entry name" value="Glutaredoxin"/>
    <property type="match status" value="1"/>
</dbReference>
<dbReference type="SFLD" id="SFLDG01205">
    <property type="entry name" value="AMPS.1"/>
    <property type="match status" value="1"/>
</dbReference>
<dbReference type="InterPro" id="IPR010987">
    <property type="entry name" value="Glutathione-S-Trfase_C-like"/>
</dbReference>
<dbReference type="SUPFAM" id="SSF52833">
    <property type="entry name" value="Thioredoxin-like"/>
    <property type="match status" value="1"/>
</dbReference>
<evidence type="ECO:0000313" key="3">
    <source>
        <dbReference type="EMBL" id="KAL3080803.1"/>
    </source>
</evidence>
<dbReference type="Gene3D" id="1.20.1050.10">
    <property type="match status" value="1"/>
</dbReference>
<feature type="domain" description="GST N-terminal" evidence="1">
    <location>
        <begin position="4"/>
        <end position="82"/>
    </location>
</feature>
<protein>
    <recommendedName>
        <fullName evidence="5">Glutathione S-transferase</fullName>
    </recommendedName>
</protein>
<reference evidence="3 4" key="1">
    <citation type="submission" date="2024-10" db="EMBL/GenBank/DDBJ databases">
        <authorList>
            <person name="Kim D."/>
        </authorList>
    </citation>
    <scope>NUCLEOTIDE SEQUENCE [LARGE SCALE GENOMIC DNA]</scope>
    <source>
        <strain evidence="3">Taebaek</strain>
    </source>
</reference>
<keyword evidence="4" id="KW-1185">Reference proteome</keyword>
<dbReference type="InterPro" id="IPR050213">
    <property type="entry name" value="GST_superfamily"/>
</dbReference>
<dbReference type="Pfam" id="PF14497">
    <property type="entry name" value="GST_C_3"/>
    <property type="match status" value="1"/>
</dbReference>
<evidence type="ECO:0000259" key="2">
    <source>
        <dbReference type="PROSITE" id="PS50405"/>
    </source>
</evidence>
<organism evidence="3 4">
    <name type="scientific">Heterodera schachtii</name>
    <name type="common">Sugarbeet cyst nematode worm</name>
    <name type="synonym">Tylenchus schachtii</name>
    <dbReference type="NCBI Taxonomy" id="97005"/>
    <lineage>
        <taxon>Eukaryota</taxon>
        <taxon>Metazoa</taxon>
        <taxon>Ecdysozoa</taxon>
        <taxon>Nematoda</taxon>
        <taxon>Chromadorea</taxon>
        <taxon>Rhabditida</taxon>
        <taxon>Tylenchina</taxon>
        <taxon>Tylenchomorpha</taxon>
        <taxon>Tylenchoidea</taxon>
        <taxon>Heteroderidae</taxon>
        <taxon>Heteroderinae</taxon>
        <taxon>Heterodera</taxon>
    </lineage>
</organism>
<name>A0ABD2IMV5_HETSC</name>
<dbReference type="PROSITE" id="PS50404">
    <property type="entry name" value="GST_NTER"/>
    <property type="match status" value="1"/>
</dbReference>
<dbReference type="Proteomes" id="UP001620645">
    <property type="component" value="Unassembled WGS sequence"/>
</dbReference>
<dbReference type="CDD" id="cd03192">
    <property type="entry name" value="GST_C_Sigma_like"/>
    <property type="match status" value="1"/>
</dbReference>
<dbReference type="InterPro" id="IPR004046">
    <property type="entry name" value="GST_C"/>
</dbReference>
<proteinExistence type="predicted"/>
<comment type="caution">
    <text evidence="3">The sequence shown here is derived from an EMBL/GenBank/DDBJ whole genome shotgun (WGS) entry which is preliminary data.</text>
</comment>
<sequence length="214" mass="24455">MSSQPLKLYYFAGVRDRGEYIRQILKLAKVPFEEVSINIEDWPKYKEETPLGQLPVLEVNGVKFAQSLAISRYLGETYGLSLNDPLERALLNMIVDHISDTQNSGAFKEWPMVRLDLVPCGDKAAFFREKVRPQLDGCASLVEKYLVEKGDGILLCKDKITWADIYVAEFFAKCVDFGEKDCLEAYPQIKSLIDRVQNEPIIKEHIAAREETKF</sequence>
<dbReference type="SUPFAM" id="SSF47616">
    <property type="entry name" value="GST C-terminal domain-like"/>
    <property type="match status" value="1"/>
</dbReference>
<dbReference type="AlphaFoldDB" id="A0ABD2IMV5"/>
<dbReference type="SFLD" id="SFLDG00363">
    <property type="entry name" value="AMPS_(cytGST):_Alpha-__Mu-__Pi"/>
    <property type="match status" value="1"/>
</dbReference>
<dbReference type="InterPro" id="IPR036249">
    <property type="entry name" value="Thioredoxin-like_sf"/>
</dbReference>
<evidence type="ECO:0008006" key="5">
    <source>
        <dbReference type="Google" id="ProtNLM"/>
    </source>
</evidence>
<dbReference type="GO" id="GO:0004364">
    <property type="term" value="F:glutathione transferase activity"/>
    <property type="evidence" value="ECO:0007669"/>
    <property type="project" value="UniProtKB-ARBA"/>
</dbReference>
<dbReference type="PROSITE" id="PS50405">
    <property type="entry name" value="GST_CTER"/>
    <property type="match status" value="1"/>
</dbReference>
<dbReference type="EMBL" id="JBICCN010000286">
    <property type="protein sequence ID" value="KAL3080803.1"/>
    <property type="molecule type" value="Genomic_DNA"/>
</dbReference>
<feature type="domain" description="GST C-terminal" evidence="2">
    <location>
        <begin position="84"/>
        <end position="214"/>
    </location>
</feature>
<dbReference type="CDD" id="cd03039">
    <property type="entry name" value="GST_N_Sigma_like"/>
    <property type="match status" value="1"/>
</dbReference>
<dbReference type="InterPro" id="IPR036282">
    <property type="entry name" value="Glutathione-S-Trfase_C_sf"/>
</dbReference>
<evidence type="ECO:0000259" key="1">
    <source>
        <dbReference type="PROSITE" id="PS50404"/>
    </source>
</evidence>
<dbReference type="PANTHER" id="PTHR11571:SF261">
    <property type="entry name" value="GLUTATHIONE S-TRANSFERASE GST-36-RELATED"/>
    <property type="match status" value="1"/>
</dbReference>
<dbReference type="InterPro" id="IPR040079">
    <property type="entry name" value="Glutathione_S-Trfase"/>
</dbReference>
<dbReference type="PANTHER" id="PTHR11571">
    <property type="entry name" value="GLUTATHIONE S-TRANSFERASE"/>
    <property type="match status" value="1"/>
</dbReference>
<dbReference type="Pfam" id="PF02798">
    <property type="entry name" value="GST_N"/>
    <property type="match status" value="1"/>
</dbReference>
<evidence type="ECO:0000313" key="4">
    <source>
        <dbReference type="Proteomes" id="UP001620645"/>
    </source>
</evidence>
<accession>A0ABD2IMV5</accession>
<gene>
    <name evidence="3" type="ORF">niasHS_014908</name>
</gene>
<dbReference type="SFLD" id="SFLDS00019">
    <property type="entry name" value="Glutathione_Transferase_(cytos"/>
    <property type="match status" value="1"/>
</dbReference>